<name>A0A9P6E4E6_9AGAR</name>
<dbReference type="Proteomes" id="UP000807306">
    <property type="component" value="Unassembled WGS sequence"/>
</dbReference>
<organism evidence="1 2">
    <name type="scientific">Crepidotus variabilis</name>
    <dbReference type="NCBI Taxonomy" id="179855"/>
    <lineage>
        <taxon>Eukaryota</taxon>
        <taxon>Fungi</taxon>
        <taxon>Dikarya</taxon>
        <taxon>Basidiomycota</taxon>
        <taxon>Agaricomycotina</taxon>
        <taxon>Agaricomycetes</taxon>
        <taxon>Agaricomycetidae</taxon>
        <taxon>Agaricales</taxon>
        <taxon>Agaricineae</taxon>
        <taxon>Crepidotaceae</taxon>
        <taxon>Crepidotus</taxon>
    </lineage>
</organism>
<comment type="caution">
    <text evidence="1">The sequence shown here is derived from an EMBL/GenBank/DDBJ whole genome shotgun (WGS) entry which is preliminary data.</text>
</comment>
<dbReference type="OrthoDB" id="3060595at2759"/>
<sequence length="138" mass="16465">METRFYVTGLGKQKVILGFPWLTDQNPDIDWRKGTLRWRDFGYLKRLKSQIIETEEEDLSLVVSYIHGEHDENAEEIWINAKTTHSQLLAQKFDEKNTGKSLEELVPQEFLDYRKVFSEEEASRFPESKKWDHKIEMK</sequence>
<keyword evidence="2" id="KW-1185">Reference proteome</keyword>
<evidence type="ECO:0000313" key="2">
    <source>
        <dbReference type="Proteomes" id="UP000807306"/>
    </source>
</evidence>
<protein>
    <submittedName>
        <fullName evidence="1">Uncharacterized protein</fullName>
    </submittedName>
</protein>
<proteinExistence type="predicted"/>
<reference evidence="1" key="1">
    <citation type="submission" date="2020-11" db="EMBL/GenBank/DDBJ databases">
        <authorList>
            <consortium name="DOE Joint Genome Institute"/>
            <person name="Ahrendt S."/>
            <person name="Riley R."/>
            <person name="Andreopoulos W."/>
            <person name="Labutti K."/>
            <person name="Pangilinan J."/>
            <person name="Ruiz-Duenas F.J."/>
            <person name="Barrasa J.M."/>
            <person name="Sanchez-Garcia M."/>
            <person name="Camarero S."/>
            <person name="Miyauchi S."/>
            <person name="Serrano A."/>
            <person name="Linde D."/>
            <person name="Babiker R."/>
            <person name="Drula E."/>
            <person name="Ayuso-Fernandez I."/>
            <person name="Pacheco R."/>
            <person name="Padilla G."/>
            <person name="Ferreira P."/>
            <person name="Barriuso J."/>
            <person name="Kellner H."/>
            <person name="Castanera R."/>
            <person name="Alfaro M."/>
            <person name="Ramirez L."/>
            <person name="Pisabarro A.G."/>
            <person name="Kuo A."/>
            <person name="Tritt A."/>
            <person name="Lipzen A."/>
            <person name="He G."/>
            <person name="Yan M."/>
            <person name="Ng V."/>
            <person name="Cullen D."/>
            <person name="Martin F."/>
            <person name="Rosso M.-N."/>
            <person name="Henrissat B."/>
            <person name="Hibbett D."/>
            <person name="Martinez A.T."/>
            <person name="Grigoriev I.V."/>
        </authorList>
    </citation>
    <scope>NUCLEOTIDE SEQUENCE</scope>
    <source>
        <strain evidence="1">CBS 506.95</strain>
    </source>
</reference>
<dbReference type="EMBL" id="MU157951">
    <property type="protein sequence ID" value="KAF9522307.1"/>
    <property type="molecule type" value="Genomic_DNA"/>
</dbReference>
<evidence type="ECO:0000313" key="1">
    <source>
        <dbReference type="EMBL" id="KAF9522307.1"/>
    </source>
</evidence>
<accession>A0A9P6E4E6</accession>
<gene>
    <name evidence="1" type="ORF">CPB83DRAFT_777263</name>
</gene>
<dbReference type="AlphaFoldDB" id="A0A9P6E4E6"/>
<feature type="non-terminal residue" evidence="1">
    <location>
        <position position="138"/>
    </location>
</feature>